<feature type="transmembrane region" description="Helical" evidence="1">
    <location>
        <begin position="21"/>
        <end position="41"/>
    </location>
</feature>
<sequence>MNNFLTLVGFEYKKIFKRKSTIISFLFILAVLVVMGLGNILGSENWYSGEKVSMLDAIKRNKDTIHFKAGVMDEELIGEAIEQNAIMMANDDNYLINEYGKHLKPEAYIKYVLPYEDIVDTINNVYETNAETLSTNGFTIVNVNSVLPIDTLRPQDAKDFYKKVNQYATDSIIGNTTLSQDEKEKHMEMLSRVKIPFHYDYSAGYEQFLFLFQILSLVILAVIAICIAPIFADEYQNRTDYLLLSTRFGKNKEIIAKIFTGITLALGITIITLSIAVIGLFSIFGSTGGNMAIQSMNVSSTYPVTLLEATMISIGVVLVMSIFFAMLTLLFSSLFKSSFPVIILSFVVLIAPSIINVSPIHRTLYQILQIFPTKACTVVAIFSPYLFKFRGIVLTPAITYVGFAIVGSLIILPFAYRGFKNHQVG</sequence>
<dbReference type="PANTHER" id="PTHR37305:SF1">
    <property type="entry name" value="MEMBRANE PROTEIN"/>
    <property type="match status" value="1"/>
</dbReference>
<dbReference type="PANTHER" id="PTHR37305">
    <property type="entry name" value="INTEGRAL MEMBRANE PROTEIN-RELATED"/>
    <property type="match status" value="1"/>
</dbReference>
<evidence type="ECO:0000256" key="1">
    <source>
        <dbReference type="SAM" id="Phobius"/>
    </source>
</evidence>
<reference evidence="2 3" key="1">
    <citation type="journal article" date="2018" name="Nat. Biotechnol.">
        <title>A standardized bacterial taxonomy based on genome phylogeny substantially revises the tree of life.</title>
        <authorList>
            <person name="Parks D.H."/>
            <person name="Chuvochina M."/>
            <person name="Waite D.W."/>
            <person name="Rinke C."/>
            <person name="Skarshewski A."/>
            <person name="Chaumeil P.A."/>
            <person name="Hugenholtz P."/>
        </authorList>
    </citation>
    <scope>NUCLEOTIDE SEQUENCE [LARGE SCALE GENOMIC DNA]</scope>
    <source>
        <strain evidence="2">UBA11728</strain>
    </source>
</reference>
<name>A0A3D2X4I8_9FIRM</name>
<proteinExistence type="predicted"/>
<keyword evidence="1" id="KW-0812">Transmembrane</keyword>
<comment type="caution">
    <text evidence="2">The sequence shown here is derived from an EMBL/GenBank/DDBJ whole genome shotgun (WGS) entry which is preliminary data.</text>
</comment>
<feature type="transmembrane region" description="Helical" evidence="1">
    <location>
        <begin position="338"/>
        <end position="355"/>
    </location>
</feature>
<feature type="transmembrane region" description="Helical" evidence="1">
    <location>
        <begin position="304"/>
        <end position="331"/>
    </location>
</feature>
<keyword evidence="1" id="KW-0472">Membrane</keyword>
<evidence type="ECO:0000313" key="2">
    <source>
        <dbReference type="EMBL" id="HCL02022.1"/>
    </source>
</evidence>
<feature type="transmembrane region" description="Helical" evidence="1">
    <location>
        <begin position="394"/>
        <end position="416"/>
    </location>
</feature>
<accession>A0A3D2X4I8</accession>
<feature type="transmembrane region" description="Helical" evidence="1">
    <location>
        <begin position="367"/>
        <end position="387"/>
    </location>
</feature>
<dbReference type="Proteomes" id="UP000262969">
    <property type="component" value="Unassembled WGS sequence"/>
</dbReference>
<feature type="transmembrane region" description="Helical" evidence="1">
    <location>
        <begin position="254"/>
        <end position="284"/>
    </location>
</feature>
<protein>
    <submittedName>
        <fullName evidence="2">Uncharacterized protein</fullName>
    </submittedName>
</protein>
<evidence type="ECO:0000313" key="3">
    <source>
        <dbReference type="Proteomes" id="UP000262969"/>
    </source>
</evidence>
<keyword evidence="1" id="KW-1133">Transmembrane helix</keyword>
<dbReference type="EMBL" id="DPVV01000213">
    <property type="protein sequence ID" value="HCL02022.1"/>
    <property type="molecule type" value="Genomic_DNA"/>
</dbReference>
<dbReference type="AlphaFoldDB" id="A0A3D2X4I8"/>
<feature type="transmembrane region" description="Helical" evidence="1">
    <location>
        <begin position="208"/>
        <end position="233"/>
    </location>
</feature>
<gene>
    <name evidence="2" type="ORF">DHW61_06325</name>
</gene>
<organism evidence="2 3">
    <name type="scientific">Lachnoclostridium phytofermentans</name>
    <dbReference type="NCBI Taxonomy" id="66219"/>
    <lineage>
        <taxon>Bacteria</taxon>
        <taxon>Bacillati</taxon>
        <taxon>Bacillota</taxon>
        <taxon>Clostridia</taxon>
        <taxon>Lachnospirales</taxon>
        <taxon>Lachnospiraceae</taxon>
    </lineage>
</organism>